<dbReference type="Pfam" id="PF03646">
    <property type="entry name" value="FlaG"/>
    <property type="match status" value="1"/>
</dbReference>
<name>A0ABT7SM51_9GAMM</name>
<keyword evidence="2" id="KW-0282">Flagellum</keyword>
<dbReference type="InterPro" id="IPR035924">
    <property type="entry name" value="FlaG-like_sf"/>
</dbReference>
<proteinExistence type="predicted"/>
<evidence type="ECO:0000313" key="2">
    <source>
        <dbReference type="EMBL" id="MDM7857258.1"/>
    </source>
</evidence>
<organism evidence="2 3">
    <name type="scientific">Thiopseudomonas acetoxidans</name>
    <dbReference type="NCBI Taxonomy" id="3041622"/>
    <lineage>
        <taxon>Bacteria</taxon>
        <taxon>Pseudomonadati</taxon>
        <taxon>Pseudomonadota</taxon>
        <taxon>Gammaproteobacteria</taxon>
        <taxon>Pseudomonadales</taxon>
        <taxon>Pseudomonadaceae</taxon>
        <taxon>Thiopseudomonas</taxon>
    </lineage>
</organism>
<feature type="compositionally biased region" description="Low complexity" evidence="1">
    <location>
        <begin position="37"/>
        <end position="49"/>
    </location>
</feature>
<dbReference type="Gene3D" id="3.30.160.170">
    <property type="entry name" value="FlaG-like"/>
    <property type="match status" value="1"/>
</dbReference>
<reference evidence="2 3" key="1">
    <citation type="submission" date="2023-06" db="EMBL/GenBank/DDBJ databases">
        <title>Thiopseudomonas sp. CY1220 draft genome sequence.</title>
        <authorList>
            <person name="Zhao G."/>
            <person name="An M."/>
        </authorList>
    </citation>
    <scope>NUCLEOTIDE SEQUENCE [LARGE SCALE GENOMIC DNA]</scope>
    <source>
        <strain evidence="2 3">CY1220</strain>
    </source>
</reference>
<keyword evidence="3" id="KW-1185">Reference proteome</keyword>
<gene>
    <name evidence="2" type="ORF">QEZ41_03040</name>
</gene>
<dbReference type="Proteomes" id="UP001241056">
    <property type="component" value="Unassembled WGS sequence"/>
</dbReference>
<dbReference type="InterPro" id="IPR005186">
    <property type="entry name" value="FlaG"/>
</dbReference>
<dbReference type="PANTHER" id="PTHR37166">
    <property type="entry name" value="PROTEIN FLAG"/>
    <property type="match status" value="1"/>
</dbReference>
<dbReference type="EMBL" id="JAUCDY010000002">
    <property type="protein sequence ID" value="MDM7857258.1"/>
    <property type="molecule type" value="Genomic_DNA"/>
</dbReference>
<keyword evidence="2" id="KW-0969">Cilium</keyword>
<comment type="caution">
    <text evidence="2">The sequence shown here is derived from an EMBL/GenBank/DDBJ whole genome shotgun (WGS) entry which is preliminary data.</text>
</comment>
<dbReference type="PANTHER" id="PTHR37166:SF1">
    <property type="entry name" value="PROTEIN FLAG"/>
    <property type="match status" value="1"/>
</dbReference>
<protein>
    <submittedName>
        <fullName evidence="2">Flagellar protein FlaG</fullName>
    </submittedName>
</protein>
<evidence type="ECO:0000256" key="1">
    <source>
        <dbReference type="SAM" id="MobiDB-lite"/>
    </source>
</evidence>
<evidence type="ECO:0000313" key="3">
    <source>
        <dbReference type="Proteomes" id="UP001241056"/>
    </source>
</evidence>
<accession>A0ABT7SM51</accession>
<dbReference type="SUPFAM" id="SSF160214">
    <property type="entry name" value="FlaG-like"/>
    <property type="match status" value="1"/>
</dbReference>
<dbReference type="RefSeq" id="WP_289409906.1">
    <property type="nucleotide sequence ID" value="NZ_JAUCDY010000002.1"/>
</dbReference>
<sequence length="127" mass="14251">MEINTNFSVLPRTVQERQPTVAETQMLGRSGRKEDSVAQTQQAQKTQVSKAERSKEELEQIVDKMQEAVSVMQRNLNFSIHDATGTTVVKVMDAGSGEVIRQMPTEDALVLAERLDEMRSLLFEARA</sequence>
<keyword evidence="2" id="KW-0966">Cell projection</keyword>
<feature type="region of interest" description="Disordered" evidence="1">
    <location>
        <begin position="16"/>
        <end position="54"/>
    </location>
</feature>